<proteinExistence type="predicted"/>
<gene>
    <name evidence="1" type="ORF">HOQ43_08460</name>
</gene>
<protein>
    <submittedName>
        <fullName evidence="1">Type II toxin-antitoxin system HicB family antitoxin</fullName>
    </submittedName>
</protein>
<dbReference type="SUPFAM" id="SSF143100">
    <property type="entry name" value="TTHA1013/TTHA0281-like"/>
    <property type="match status" value="1"/>
</dbReference>
<accession>A0A850CBF5</accession>
<evidence type="ECO:0000313" key="1">
    <source>
        <dbReference type="EMBL" id="NUQ88480.1"/>
    </source>
</evidence>
<evidence type="ECO:0000313" key="2">
    <source>
        <dbReference type="Proteomes" id="UP000574690"/>
    </source>
</evidence>
<dbReference type="InterPro" id="IPR035069">
    <property type="entry name" value="TTHA1013/TTHA0281-like"/>
</dbReference>
<name>A0A850CBF5_9ACTN</name>
<organism evidence="1 2">
    <name type="scientific">Glycomyces artemisiae</name>
    <dbReference type="NCBI Taxonomy" id="1076443"/>
    <lineage>
        <taxon>Bacteria</taxon>
        <taxon>Bacillati</taxon>
        <taxon>Actinomycetota</taxon>
        <taxon>Actinomycetes</taxon>
        <taxon>Glycomycetales</taxon>
        <taxon>Glycomycetaceae</taxon>
        <taxon>Glycomyces</taxon>
    </lineage>
</organism>
<dbReference type="AlphaFoldDB" id="A0A850CBF5"/>
<reference evidence="1 2" key="1">
    <citation type="submission" date="2020-05" db="EMBL/GenBank/DDBJ databases">
        <title>DNA-SIP metagenomic assembled genomes.</title>
        <authorList>
            <person name="Yu J."/>
        </authorList>
    </citation>
    <scope>NUCLEOTIDE SEQUENCE [LARGE SCALE GENOMIC DNA]</scope>
    <source>
        <strain evidence="1">Bin5.27</strain>
    </source>
</reference>
<sequence length="79" mass="8290">MRYHAIAEAAPEGGWVVAVPSLKGAVTQGEDWADAEYMARDLIATLFETAVEAVEVTLTEVGTGGVDSVVEAWHAKACA</sequence>
<dbReference type="EMBL" id="JABFXE010000356">
    <property type="protein sequence ID" value="NUQ88480.1"/>
    <property type="molecule type" value="Genomic_DNA"/>
</dbReference>
<dbReference type="Gene3D" id="3.30.160.250">
    <property type="match status" value="1"/>
</dbReference>
<comment type="caution">
    <text evidence="1">The sequence shown here is derived from an EMBL/GenBank/DDBJ whole genome shotgun (WGS) entry which is preliminary data.</text>
</comment>
<dbReference type="Proteomes" id="UP000574690">
    <property type="component" value="Unassembled WGS sequence"/>
</dbReference>